<protein>
    <recommendedName>
        <fullName evidence="3">Carrier domain-containing protein</fullName>
    </recommendedName>
</protein>
<dbReference type="InterPro" id="IPR020806">
    <property type="entry name" value="PKS_PP-bd"/>
</dbReference>
<reference evidence="4 5" key="2">
    <citation type="journal article" date="2016" name="Science">
        <title>A bacterium that degrades and assimilates poly(ethylene terephthalate).</title>
        <authorList>
            <person name="Yoshida S."/>
            <person name="Hiraga K."/>
            <person name="Takehana T."/>
            <person name="Taniguchi I."/>
            <person name="Yamaji H."/>
            <person name="Maeda Y."/>
            <person name="Toyohara K."/>
            <person name="Miyamoto K."/>
            <person name="Kimura Y."/>
            <person name="Oda K."/>
        </authorList>
    </citation>
    <scope>NUCLEOTIDE SEQUENCE [LARGE SCALE GENOMIC DNA]</scope>
    <source>
        <strain evidence="5">NBRC 110686 / TISTR 2288 / 201-F6</strain>
    </source>
</reference>
<gene>
    <name evidence="4" type="ORF">ISF6_1642</name>
</gene>
<dbReference type="Proteomes" id="UP000037660">
    <property type="component" value="Unassembled WGS sequence"/>
</dbReference>
<organism evidence="4 5">
    <name type="scientific">Piscinibacter sakaiensis</name>
    <name type="common">Ideonella sakaiensis</name>
    <dbReference type="NCBI Taxonomy" id="1547922"/>
    <lineage>
        <taxon>Bacteria</taxon>
        <taxon>Pseudomonadati</taxon>
        <taxon>Pseudomonadota</taxon>
        <taxon>Betaproteobacteria</taxon>
        <taxon>Burkholderiales</taxon>
        <taxon>Sphaerotilaceae</taxon>
        <taxon>Piscinibacter</taxon>
    </lineage>
</organism>
<reference evidence="5" key="1">
    <citation type="submission" date="2015-07" db="EMBL/GenBank/DDBJ databases">
        <title>Discovery of a poly(ethylene terephthalate assimilation.</title>
        <authorList>
            <person name="Yoshida S."/>
            <person name="Hiraga K."/>
            <person name="Takehana T."/>
            <person name="Taniguchi I."/>
            <person name="Yamaji H."/>
            <person name="Maeda Y."/>
            <person name="Toyohara K."/>
            <person name="Miyamoto K."/>
            <person name="Kimura Y."/>
            <person name="Oda K."/>
        </authorList>
    </citation>
    <scope>NUCLEOTIDE SEQUENCE [LARGE SCALE GENOMIC DNA]</scope>
    <source>
        <strain evidence="5">NBRC 110686 / TISTR 2288 / 201-F6</strain>
    </source>
</reference>
<keyword evidence="2" id="KW-0597">Phosphoprotein</keyword>
<comment type="caution">
    <text evidence="4">The sequence shown here is derived from an EMBL/GenBank/DDBJ whole genome shotgun (WGS) entry which is preliminary data.</text>
</comment>
<dbReference type="STRING" id="1547922.ISF6_1642"/>
<dbReference type="SUPFAM" id="SSF47336">
    <property type="entry name" value="ACP-like"/>
    <property type="match status" value="1"/>
</dbReference>
<evidence type="ECO:0000256" key="2">
    <source>
        <dbReference type="ARBA" id="ARBA00022553"/>
    </source>
</evidence>
<evidence type="ECO:0000256" key="1">
    <source>
        <dbReference type="ARBA" id="ARBA00022450"/>
    </source>
</evidence>
<keyword evidence="1" id="KW-0596">Phosphopantetheine</keyword>
<dbReference type="Pfam" id="PF00550">
    <property type="entry name" value="PP-binding"/>
    <property type="match status" value="1"/>
</dbReference>
<dbReference type="SMART" id="SM00823">
    <property type="entry name" value="PKS_PP"/>
    <property type="match status" value="1"/>
</dbReference>
<proteinExistence type="predicted"/>
<dbReference type="InterPro" id="IPR009081">
    <property type="entry name" value="PP-bd_ACP"/>
</dbReference>
<feature type="domain" description="Carrier" evidence="3">
    <location>
        <begin position="3"/>
        <end position="81"/>
    </location>
</feature>
<evidence type="ECO:0000259" key="3">
    <source>
        <dbReference type="PROSITE" id="PS50075"/>
    </source>
</evidence>
<dbReference type="PROSITE" id="PS50075">
    <property type="entry name" value="CARRIER"/>
    <property type="match status" value="1"/>
</dbReference>
<dbReference type="AlphaFoldDB" id="A0A0K8P005"/>
<dbReference type="InterPro" id="IPR036736">
    <property type="entry name" value="ACP-like_sf"/>
</dbReference>
<accession>A0A0K8P005</accession>
<name>A0A0K8P005_PISS1</name>
<evidence type="ECO:0000313" key="5">
    <source>
        <dbReference type="Proteomes" id="UP000037660"/>
    </source>
</evidence>
<sequence>MSPTSAPTVRRVLSEVLGLPADSAALHDGANLFELGLDSLGVVRFIADVEAALHLRLPDEQLHAGLFERLDRLVACIDAQRAESAA</sequence>
<dbReference type="EMBL" id="BBYR01000029">
    <property type="protein sequence ID" value="GAP35869.1"/>
    <property type="molecule type" value="Genomic_DNA"/>
</dbReference>
<dbReference type="GO" id="GO:0031177">
    <property type="term" value="F:phosphopantetheine binding"/>
    <property type="evidence" value="ECO:0007669"/>
    <property type="project" value="InterPro"/>
</dbReference>
<evidence type="ECO:0000313" key="4">
    <source>
        <dbReference type="EMBL" id="GAP35869.1"/>
    </source>
</evidence>
<dbReference type="Gene3D" id="1.10.1200.10">
    <property type="entry name" value="ACP-like"/>
    <property type="match status" value="1"/>
</dbReference>
<keyword evidence="5" id="KW-1185">Reference proteome</keyword>
<dbReference type="RefSeq" id="WP_054019900.1">
    <property type="nucleotide sequence ID" value="NZ_BBYR01000029.1"/>
</dbReference>